<evidence type="ECO:0000313" key="8">
    <source>
        <dbReference type="Proteomes" id="UP000635245"/>
    </source>
</evidence>
<dbReference type="Proteomes" id="UP000635245">
    <property type="component" value="Unassembled WGS sequence"/>
</dbReference>
<feature type="transmembrane region" description="Helical" evidence="6">
    <location>
        <begin position="382"/>
        <end position="401"/>
    </location>
</feature>
<feature type="transmembrane region" description="Helical" evidence="6">
    <location>
        <begin position="302"/>
        <end position="324"/>
    </location>
</feature>
<keyword evidence="8" id="KW-1185">Reference proteome</keyword>
<evidence type="ECO:0000256" key="4">
    <source>
        <dbReference type="ARBA" id="ARBA00022989"/>
    </source>
</evidence>
<keyword evidence="3 6" id="KW-0812">Transmembrane</keyword>
<organism evidence="7 8">
    <name type="scientific">Prauserella cavernicola</name>
    <dbReference type="NCBI Taxonomy" id="2800127"/>
    <lineage>
        <taxon>Bacteria</taxon>
        <taxon>Bacillati</taxon>
        <taxon>Actinomycetota</taxon>
        <taxon>Actinomycetes</taxon>
        <taxon>Pseudonocardiales</taxon>
        <taxon>Pseudonocardiaceae</taxon>
        <taxon>Prauserella</taxon>
    </lineage>
</organism>
<evidence type="ECO:0000256" key="2">
    <source>
        <dbReference type="ARBA" id="ARBA00022448"/>
    </source>
</evidence>
<feature type="transmembrane region" description="Helical" evidence="6">
    <location>
        <begin position="28"/>
        <end position="51"/>
    </location>
</feature>
<name>A0A934V675_9PSEU</name>
<evidence type="ECO:0000256" key="3">
    <source>
        <dbReference type="ARBA" id="ARBA00022692"/>
    </source>
</evidence>
<sequence length="564" mass="59167">MSHDSAHDAAPTSTEPLRHPRAFAPRTLVITILLSVLGAFIGLHLVTTLGISANTSVIGALVAMVLGRVGIWGLHQFRDVNRQNLAQTAISSATFGAANALLTPIAIGWAFGRPDLIWPLLLGAAAGLGVDSWVLFKTFGSRFLPATAAWPPGIAAAETIRAGDEGGRRAKILVAGGVVGAVLSWFGLSGSAAGVALIGNIFALLMFGVGLMVNQYAPDIPGLSHISLSDEFIPHGMMIGAGVVALIQAVLILTNRRKKKAADAKAEAEKHGLERPDESEVDQSIDPAMYHTRNASELGRGLGSGVVMFLVAAMALAAVSGIIADLSVPALIGWVVFAAVAAFVHEIIVGLAAMHSGWFPAFAVTLIFLVIGLVIGLPEVPLVVLVGYCAATGPAFADMGYDLKAGWILRRVHSRHPGYARYEMSGRKQQYYSSIIGFVVALVMVALLWRSYFEADLLPPVSQVFADTISAGLTNPDAVQNLLIWAIPGALIQAIGGSRRQMGVMLATGLLISAPYACWLVFAALLARVIVRHVKGPKGEEDLNLFGAGLITGDAVAALGQVVR</sequence>
<evidence type="ECO:0000313" key="7">
    <source>
        <dbReference type="EMBL" id="MBK1787242.1"/>
    </source>
</evidence>
<comment type="caution">
    <text evidence="7">The sequence shown here is derived from an EMBL/GenBank/DDBJ whole genome shotgun (WGS) entry which is preliminary data.</text>
</comment>
<feature type="transmembrane region" description="Helical" evidence="6">
    <location>
        <begin position="57"/>
        <end position="77"/>
    </location>
</feature>
<feature type="transmembrane region" description="Helical" evidence="6">
    <location>
        <begin position="504"/>
        <end position="531"/>
    </location>
</feature>
<evidence type="ECO:0000256" key="6">
    <source>
        <dbReference type="SAM" id="Phobius"/>
    </source>
</evidence>
<protein>
    <submittedName>
        <fullName evidence="7">OPT/YSL family transporter</fullName>
    </submittedName>
</protein>
<comment type="subcellular location">
    <subcellularLocation>
        <location evidence="1">Membrane</location>
        <topology evidence="1">Multi-pass membrane protein</topology>
    </subcellularLocation>
</comment>
<feature type="transmembrane region" description="Helical" evidence="6">
    <location>
        <begin position="192"/>
        <end position="212"/>
    </location>
</feature>
<dbReference type="RefSeq" id="WP_200321651.1">
    <property type="nucleotide sequence ID" value="NZ_JAENJH010000006.1"/>
</dbReference>
<keyword evidence="4 6" id="KW-1133">Transmembrane helix</keyword>
<feature type="transmembrane region" description="Helical" evidence="6">
    <location>
        <begin position="232"/>
        <end position="253"/>
    </location>
</feature>
<dbReference type="Pfam" id="PF03169">
    <property type="entry name" value="OPT"/>
    <property type="match status" value="2"/>
</dbReference>
<evidence type="ECO:0000256" key="5">
    <source>
        <dbReference type="ARBA" id="ARBA00023136"/>
    </source>
</evidence>
<keyword evidence="2" id="KW-0813">Transport</keyword>
<accession>A0A934V675</accession>
<gene>
    <name evidence="7" type="ORF">JHE00_23215</name>
</gene>
<feature type="transmembrane region" description="Helical" evidence="6">
    <location>
        <begin position="431"/>
        <end position="452"/>
    </location>
</feature>
<feature type="transmembrane region" description="Helical" evidence="6">
    <location>
        <begin position="89"/>
        <end position="111"/>
    </location>
</feature>
<reference evidence="7" key="1">
    <citation type="submission" date="2020-12" db="EMBL/GenBank/DDBJ databases">
        <title>Prauserella sp. ASG 168, a novel actinomycete isolated from cave rock.</title>
        <authorList>
            <person name="Suriyachadkun C."/>
        </authorList>
    </citation>
    <scope>NUCLEOTIDE SEQUENCE</scope>
    <source>
        <strain evidence="7">ASG 168</strain>
    </source>
</reference>
<evidence type="ECO:0000256" key="1">
    <source>
        <dbReference type="ARBA" id="ARBA00004141"/>
    </source>
</evidence>
<feature type="transmembrane region" description="Helical" evidence="6">
    <location>
        <begin position="358"/>
        <end position="376"/>
    </location>
</feature>
<keyword evidence="5 6" id="KW-0472">Membrane</keyword>
<feature type="transmembrane region" description="Helical" evidence="6">
    <location>
        <begin position="117"/>
        <end position="136"/>
    </location>
</feature>
<dbReference type="EMBL" id="JAENJH010000006">
    <property type="protein sequence ID" value="MBK1787242.1"/>
    <property type="molecule type" value="Genomic_DNA"/>
</dbReference>
<dbReference type="AlphaFoldDB" id="A0A934V675"/>
<dbReference type="GO" id="GO:0035673">
    <property type="term" value="F:oligopeptide transmembrane transporter activity"/>
    <property type="evidence" value="ECO:0007669"/>
    <property type="project" value="InterPro"/>
</dbReference>
<feature type="transmembrane region" description="Helical" evidence="6">
    <location>
        <begin position="330"/>
        <end position="351"/>
    </location>
</feature>
<proteinExistence type="predicted"/>
<dbReference type="InterPro" id="IPR004813">
    <property type="entry name" value="OPT"/>
</dbReference>
<dbReference type="GO" id="GO:0016020">
    <property type="term" value="C:membrane"/>
    <property type="evidence" value="ECO:0007669"/>
    <property type="project" value="UniProtKB-SubCell"/>
</dbReference>